<name>A0A2N9GBM0_FAGSY</name>
<evidence type="ECO:0000256" key="15">
    <source>
        <dbReference type="ARBA" id="ARBA00023136"/>
    </source>
</evidence>
<evidence type="ECO:0000259" key="22">
    <source>
        <dbReference type="Pfam" id="PF21436"/>
    </source>
</evidence>
<feature type="transmembrane region" description="Helical" evidence="20">
    <location>
        <begin position="357"/>
        <end position="374"/>
    </location>
</feature>
<feature type="transmembrane region" description="Helical" evidence="20">
    <location>
        <begin position="451"/>
        <end position="470"/>
    </location>
</feature>
<sequence length="828" mass="92389">MAASETSQGTTLRYAFGYVLSFFILILIGVLAFSIRLFSFIQLSLASRNVRFRRAFYDWELESVNSFVDLLYSNVPRGEWCDKMRWRLNASGSFDVTSYLVIKYESVIHEFDPYFNYRVTQFLTKNGIYDFWNWFDDRTWYPLGRVIGGTVYPGLTLTAGTLWWILNSLNIPLSVETVCVFTAPIFSAFASWATYLLTKEVKGAGAGLTAAALLAMVPSYISRSVAGSYDNEAVAIFALIFTFYLYIKTLNTGSLFYATLNAIAYFYMVCSWGGYTFIVNLIPMHALLCIVTGRYSSRLYIAYAPLVVLGTLLAALVPVVGFNAVMTSEHFASFLLLVLVGNLKAVSSDFLTGTIETTYLVFIIIHVVALVYYIKGILSPKMFKVAVTLVVSIGLVVCCAVIAVLVALVASSPTMGWSGRSLSLLDPTYASKYIPIIASVSEHQPPTWPSYFMDINVLAFLVPAGIIACFSPLSDASSFVVLYIVTSVYFSGVMVRLMLVLAPAACIMSGIALSAAFDVLTRSIKFQLPGINGNSQVDAGDTSSDGVVARNEAAKTDKNEDALKERERPSKRNRKKEKEHVEKPSVKSQIKKRLLVLPLEASIIAILLLVLLGAFYVVHCVWAAAEAYSAPSIVLTSYQQDGLHVFDDFREAYAWLSHNTEVDDKVASWWDYGYQTTAMANRTVIVDNNTWNNTHIATVGTAMSSPEKAAWEIFNSLDVKYVLVVFGGLVGYPSDDINKFLWMVRIGGGVFPHIKEPDYLRDGQYRIDSQATPTMLNSLMYKLSYYRFVETDGKAFDRVRRTEIGKKYFKLTHFEEGMFLSTTTPYWM</sequence>
<keyword evidence="17" id="KW-0464">Manganese</keyword>
<dbReference type="PANTHER" id="PTHR13872">
    <property type="entry name" value="DOLICHYL-DIPHOSPHOOLIGOSACCHARIDE--PROTEIN GLYCOSYLTRANSFERASE SUBUNIT"/>
    <property type="match status" value="1"/>
</dbReference>
<feature type="transmembrane region" description="Helical" evidence="20">
    <location>
        <begin position="262"/>
        <end position="288"/>
    </location>
</feature>
<dbReference type="PANTHER" id="PTHR13872:SF48">
    <property type="entry name" value="DOLICHYL-DIPHOSPHOOLIGOSACCHARIDE--PROTEIN GLYCOSYLTRANSFERASE SUBUNIT STT3A"/>
    <property type="match status" value="1"/>
</dbReference>
<keyword evidence="8" id="KW-0328">Glycosyltransferase</keyword>
<feature type="region of interest" description="Disordered" evidence="19">
    <location>
        <begin position="555"/>
        <end position="584"/>
    </location>
</feature>
<feature type="transmembrane region" description="Helical" evidence="20">
    <location>
        <begin position="300"/>
        <end position="324"/>
    </location>
</feature>
<evidence type="ECO:0000256" key="19">
    <source>
        <dbReference type="SAM" id="MobiDB-lite"/>
    </source>
</evidence>
<evidence type="ECO:0000256" key="12">
    <source>
        <dbReference type="ARBA" id="ARBA00022824"/>
    </source>
</evidence>
<dbReference type="InterPro" id="IPR003674">
    <property type="entry name" value="Oligo_trans_STT3"/>
</dbReference>
<comment type="pathway">
    <text evidence="4">Protein modification; protein glycosylation.</text>
</comment>
<evidence type="ECO:0000256" key="2">
    <source>
        <dbReference type="ARBA" id="ARBA00001946"/>
    </source>
</evidence>
<comment type="subcellular location">
    <subcellularLocation>
        <location evidence="3">Endoplasmic reticulum membrane</location>
        <topology evidence="3">Multi-pass membrane protein</topology>
    </subcellularLocation>
</comment>
<evidence type="ECO:0000256" key="17">
    <source>
        <dbReference type="ARBA" id="ARBA00023211"/>
    </source>
</evidence>
<feature type="transmembrane region" description="Helical" evidence="20">
    <location>
        <begin position="204"/>
        <end position="221"/>
    </location>
</feature>
<dbReference type="Pfam" id="PF02516">
    <property type="entry name" value="STT3"/>
    <property type="match status" value="1"/>
</dbReference>
<evidence type="ECO:0000256" key="9">
    <source>
        <dbReference type="ARBA" id="ARBA00022679"/>
    </source>
</evidence>
<comment type="cofactor">
    <cofactor evidence="2">
        <name>Mg(2+)</name>
        <dbReference type="ChEBI" id="CHEBI:18420"/>
    </cofactor>
</comment>
<keyword evidence="13" id="KW-0460">Magnesium</keyword>
<evidence type="ECO:0000256" key="4">
    <source>
        <dbReference type="ARBA" id="ARBA00004922"/>
    </source>
</evidence>
<dbReference type="EC" id="2.4.99.18" evidence="7"/>
<feature type="transmembrane region" description="Helical" evidence="20">
    <location>
        <begin position="501"/>
        <end position="520"/>
    </location>
</feature>
<dbReference type="AlphaFoldDB" id="A0A2N9GBM0"/>
<keyword evidence="9" id="KW-0808">Transferase</keyword>
<keyword evidence="10 20" id="KW-0812">Transmembrane</keyword>
<dbReference type="UniPathway" id="UPA00378"/>
<keyword evidence="15 20" id="KW-0472">Membrane</keyword>
<evidence type="ECO:0000256" key="11">
    <source>
        <dbReference type="ARBA" id="ARBA00022723"/>
    </source>
</evidence>
<feature type="transmembrane region" description="Helical" evidence="20">
    <location>
        <begin position="146"/>
        <end position="166"/>
    </location>
</feature>
<evidence type="ECO:0000313" key="23">
    <source>
        <dbReference type="EMBL" id="SPC96788.1"/>
    </source>
</evidence>
<evidence type="ECO:0000256" key="16">
    <source>
        <dbReference type="ARBA" id="ARBA00023180"/>
    </source>
</evidence>
<feature type="transmembrane region" description="Helical" evidence="20">
    <location>
        <begin position="233"/>
        <end position="250"/>
    </location>
</feature>
<feature type="transmembrane region" description="Helical" evidence="20">
    <location>
        <begin position="477"/>
        <end position="495"/>
    </location>
</feature>
<dbReference type="Pfam" id="PF21436">
    <property type="entry name" value="STT3-PglB_core"/>
    <property type="match status" value="1"/>
</dbReference>
<evidence type="ECO:0000256" key="6">
    <source>
        <dbReference type="ARBA" id="ARBA00011157"/>
    </source>
</evidence>
<dbReference type="Gene3D" id="3.40.50.12610">
    <property type="match status" value="1"/>
</dbReference>
<accession>A0A2N9GBM0</accession>
<evidence type="ECO:0000256" key="20">
    <source>
        <dbReference type="SAM" id="Phobius"/>
    </source>
</evidence>
<feature type="transmembrane region" description="Helical" evidence="20">
    <location>
        <begin position="594"/>
        <end position="618"/>
    </location>
</feature>
<comment type="subunit">
    <text evidence="6">Component of the oligosaccharyltransferase (OST) complex.</text>
</comment>
<comment type="similarity">
    <text evidence="5">Belongs to the STT3 family.</text>
</comment>
<proteinExistence type="inferred from homology"/>
<feature type="domain" description="STT3/PglB/AglB core" evidence="22">
    <location>
        <begin position="663"/>
        <end position="722"/>
    </location>
</feature>
<feature type="transmembrane region" description="Helical" evidence="20">
    <location>
        <begin position="15"/>
        <end position="38"/>
    </location>
</feature>
<evidence type="ECO:0000256" key="7">
    <source>
        <dbReference type="ARBA" id="ARBA00012605"/>
    </source>
</evidence>
<evidence type="ECO:0000256" key="10">
    <source>
        <dbReference type="ARBA" id="ARBA00022692"/>
    </source>
</evidence>
<dbReference type="GO" id="GO:0046872">
    <property type="term" value="F:metal ion binding"/>
    <property type="evidence" value="ECO:0007669"/>
    <property type="project" value="UniProtKB-KW"/>
</dbReference>
<keyword evidence="16" id="KW-0325">Glycoprotein</keyword>
<reference evidence="23" key="1">
    <citation type="submission" date="2018-02" db="EMBL/GenBank/DDBJ databases">
        <authorList>
            <person name="Cohen D.B."/>
            <person name="Kent A.D."/>
        </authorList>
    </citation>
    <scope>NUCLEOTIDE SEQUENCE</scope>
</reference>
<feature type="transmembrane region" description="Helical" evidence="20">
    <location>
        <begin position="178"/>
        <end position="197"/>
    </location>
</feature>
<evidence type="ECO:0000256" key="5">
    <source>
        <dbReference type="ARBA" id="ARBA00010810"/>
    </source>
</evidence>
<comment type="catalytic activity">
    <reaction evidence="18">
        <text>a di-trans,poly-cis-dolichyl diphosphooligosaccharide + L-asparaginyl-[protein] = N(4)-(oligosaccharide-(1-&gt;4)-N-acetyl-beta-D-glucosaminyl-(1-&gt;4)-N-acetyl-beta-D-glucosaminyl)-L-asparaginyl-[protein] + a di-trans,poly-cis-dolichyl diphosphate + H(+)</text>
        <dbReference type="Rhea" id="RHEA:22980"/>
        <dbReference type="Rhea" id="RHEA-COMP:12804"/>
        <dbReference type="Rhea" id="RHEA-COMP:12805"/>
        <dbReference type="Rhea" id="RHEA-COMP:19506"/>
        <dbReference type="Rhea" id="RHEA-COMP:19509"/>
        <dbReference type="ChEBI" id="CHEBI:15378"/>
        <dbReference type="ChEBI" id="CHEBI:50347"/>
        <dbReference type="ChEBI" id="CHEBI:57497"/>
        <dbReference type="ChEBI" id="CHEBI:57570"/>
        <dbReference type="ChEBI" id="CHEBI:132529"/>
        <dbReference type="EC" id="2.4.99.18"/>
    </reaction>
</comment>
<protein>
    <recommendedName>
        <fullName evidence="7">dolichyl-diphosphooligosaccharide--protein glycotransferase</fullName>
        <ecNumber evidence="7">2.4.99.18</ecNumber>
    </recommendedName>
</protein>
<organism evidence="23">
    <name type="scientific">Fagus sylvatica</name>
    <name type="common">Beechnut</name>
    <dbReference type="NCBI Taxonomy" id="28930"/>
    <lineage>
        <taxon>Eukaryota</taxon>
        <taxon>Viridiplantae</taxon>
        <taxon>Streptophyta</taxon>
        <taxon>Embryophyta</taxon>
        <taxon>Tracheophyta</taxon>
        <taxon>Spermatophyta</taxon>
        <taxon>Magnoliopsida</taxon>
        <taxon>eudicotyledons</taxon>
        <taxon>Gunneridae</taxon>
        <taxon>Pentapetalae</taxon>
        <taxon>rosids</taxon>
        <taxon>fabids</taxon>
        <taxon>Fagales</taxon>
        <taxon>Fagaceae</taxon>
        <taxon>Fagus</taxon>
    </lineage>
</organism>
<comment type="cofactor">
    <cofactor evidence="1">
        <name>Mn(2+)</name>
        <dbReference type="ChEBI" id="CHEBI:29035"/>
    </cofactor>
</comment>
<evidence type="ECO:0000256" key="3">
    <source>
        <dbReference type="ARBA" id="ARBA00004477"/>
    </source>
</evidence>
<keyword evidence="12" id="KW-0256">Endoplasmic reticulum</keyword>
<evidence type="ECO:0000256" key="1">
    <source>
        <dbReference type="ARBA" id="ARBA00001936"/>
    </source>
</evidence>
<evidence type="ECO:0000256" key="13">
    <source>
        <dbReference type="ARBA" id="ARBA00022842"/>
    </source>
</evidence>
<keyword evidence="11" id="KW-0479">Metal-binding</keyword>
<dbReference type="InterPro" id="IPR048307">
    <property type="entry name" value="STT3_N"/>
</dbReference>
<dbReference type="GO" id="GO:0004579">
    <property type="term" value="F:dolichyl-diphosphooligosaccharide-protein glycotransferase activity"/>
    <property type="evidence" value="ECO:0007669"/>
    <property type="project" value="UniProtKB-EC"/>
</dbReference>
<dbReference type="EMBL" id="OIVN01001702">
    <property type="protein sequence ID" value="SPC96788.1"/>
    <property type="molecule type" value="Genomic_DNA"/>
</dbReference>
<feature type="domain" description="Oligosaccharyl transferase STT3 N-terminal" evidence="21">
    <location>
        <begin position="98"/>
        <end position="508"/>
    </location>
</feature>
<dbReference type="GO" id="GO:0005789">
    <property type="term" value="C:endoplasmic reticulum membrane"/>
    <property type="evidence" value="ECO:0007669"/>
    <property type="project" value="UniProtKB-SubCell"/>
</dbReference>
<keyword evidence="14 20" id="KW-1133">Transmembrane helix</keyword>
<evidence type="ECO:0000256" key="8">
    <source>
        <dbReference type="ARBA" id="ARBA00022676"/>
    </source>
</evidence>
<dbReference type="FunFam" id="3.40.50.12610:FF:000002">
    <property type="entry name" value="dolichyl-diphosphooligosaccharide--protein glycosyltransferase subunit STT3A"/>
    <property type="match status" value="1"/>
</dbReference>
<evidence type="ECO:0000256" key="14">
    <source>
        <dbReference type="ARBA" id="ARBA00022989"/>
    </source>
</evidence>
<dbReference type="InterPro" id="IPR048999">
    <property type="entry name" value="STT3-PglB_core"/>
</dbReference>
<evidence type="ECO:0000259" key="21">
    <source>
        <dbReference type="Pfam" id="PF02516"/>
    </source>
</evidence>
<feature type="transmembrane region" description="Helical" evidence="20">
    <location>
        <begin position="386"/>
        <end position="410"/>
    </location>
</feature>
<gene>
    <name evidence="23" type="ORF">FSB_LOCUS24670</name>
</gene>
<evidence type="ECO:0000256" key="18">
    <source>
        <dbReference type="ARBA" id="ARBA00048829"/>
    </source>
</evidence>